<organism evidence="1 2">
    <name type="scientific">Pristionchus fissidentatus</name>
    <dbReference type="NCBI Taxonomy" id="1538716"/>
    <lineage>
        <taxon>Eukaryota</taxon>
        <taxon>Metazoa</taxon>
        <taxon>Ecdysozoa</taxon>
        <taxon>Nematoda</taxon>
        <taxon>Chromadorea</taxon>
        <taxon>Rhabditida</taxon>
        <taxon>Rhabditina</taxon>
        <taxon>Diplogasteromorpha</taxon>
        <taxon>Diplogasteroidea</taxon>
        <taxon>Neodiplogasteridae</taxon>
        <taxon>Pristionchus</taxon>
    </lineage>
</organism>
<proteinExistence type="predicted"/>
<keyword evidence="2" id="KW-1185">Reference proteome</keyword>
<name>A0AAV5WUN1_9BILA</name>
<evidence type="ECO:0000313" key="1">
    <source>
        <dbReference type="EMBL" id="GMT34315.1"/>
    </source>
</evidence>
<feature type="non-terminal residue" evidence="1">
    <location>
        <position position="122"/>
    </location>
</feature>
<dbReference type="Proteomes" id="UP001432322">
    <property type="component" value="Unassembled WGS sequence"/>
</dbReference>
<gene>
    <name evidence="1" type="ORF">PFISCL1PPCAC_25612</name>
</gene>
<reference evidence="1" key="1">
    <citation type="submission" date="2023-10" db="EMBL/GenBank/DDBJ databases">
        <title>Genome assembly of Pristionchus species.</title>
        <authorList>
            <person name="Yoshida K."/>
            <person name="Sommer R.J."/>
        </authorList>
    </citation>
    <scope>NUCLEOTIDE SEQUENCE</scope>
    <source>
        <strain evidence="1">RS5133</strain>
    </source>
</reference>
<comment type="caution">
    <text evidence="1">The sequence shown here is derived from an EMBL/GenBank/DDBJ whole genome shotgun (WGS) entry which is preliminary data.</text>
</comment>
<dbReference type="EMBL" id="BTSY01000006">
    <property type="protein sequence ID" value="GMT34315.1"/>
    <property type="molecule type" value="Genomic_DNA"/>
</dbReference>
<accession>A0AAV5WUN1</accession>
<sequence>LFVRFRPNLLECQKVINYSYRMWPRGQEWKSNVSTRITNGPGDPVSMPDELVRAVRDDKRRRYALRYFTPTIRNPSGMRFGIPRRVTAIMEEIGAGAAPYPASTEEFARDWWPTGGEQAREE</sequence>
<dbReference type="AlphaFoldDB" id="A0AAV5WUN1"/>
<feature type="non-terminal residue" evidence="1">
    <location>
        <position position="1"/>
    </location>
</feature>
<protein>
    <submittedName>
        <fullName evidence="1">Uncharacterized protein</fullName>
    </submittedName>
</protein>
<evidence type="ECO:0000313" key="2">
    <source>
        <dbReference type="Proteomes" id="UP001432322"/>
    </source>
</evidence>